<proteinExistence type="predicted"/>
<dbReference type="EMBL" id="KZ824939">
    <property type="protein sequence ID" value="RAH73582.1"/>
    <property type="molecule type" value="Genomic_DNA"/>
</dbReference>
<gene>
    <name evidence="1" type="ORF">BO66DRAFT_226607</name>
</gene>
<sequence>MAQESQRQSTANTPLLLGGGGKKCMRKTWDGSRGPIVSTGAVRILNGTRPLVCCPESRAEQCSVVHDSNSCSRAEPDHKAVEEGGEFGSHIQQSVSSTTCLGWLIRPVEYVLQKQMQGRAGHLYLKAEQSE</sequence>
<evidence type="ECO:0000313" key="2">
    <source>
        <dbReference type="Proteomes" id="UP000249661"/>
    </source>
</evidence>
<accession>A0ACD1HIU0</accession>
<reference evidence="1" key="1">
    <citation type="submission" date="2018-02" db="EMBL/GenBank/DDBJ databases">
        <title>The genomes of Aspergillus section Nigri reveals drivers in fungal speciation.</title>
        <authorList>
            <consortium name="DOE Joint Genome Institute"/>
            <person name="Vesth T.C."/>
            <person name="Nybo J."/>
            <person name="Theobald S."/>
            <person name="Brandl J."/>
            <person name="Frisvad J.C."/>
            <person name="Nielsen K.F."/>
            <person name="Lyhne E.K."/>
            <person name="Kogle M.E."/>
            <person name="Kuo A."/>
            <person name="Riley R."/>
            <person name="Clum A."/>
            <person name="Nolan M."/>
            <person name="Lipzen A."/>
            <person name="Salamov A."/>
            <person name="Henrissat B."/>
            <person name="Wiebenga A."/>
            <person name="De vries R.P."/>
            <person name="Grigoriev I.V."/>
            <person name="Mortensen U.H."/>
            <person name="Andersen M.R."/>
            <person name="Baker S.E."/>
        </authorList>
    </citation>
    <scope>NUCLEOTIDE SEQUENCE</scope>
    <source>
        <strain evidence="1">CBS 121060</strain>
    </source>
</reference>
<dbReference type="Proteomes" id="UP000249661">
    <property type="component" value="Unassembled WGS sequence"/>
</dbReference>
<protein>
    <submittedName>
        <fullName evidence="1">Uncharacterized protein</fullName>
    </submittedName>
</protein>
<keyword evidence="2" id="KW-1185">Reference proteome</keyword>
<organism evidence="1 2">
    <name type="scientific">Aspergillus aculeatinus CBS 121060</name>
    <dbReference type="NCBI Taxonomy" id="1448322"/>
    <lineage>
        <taxon>Eukaryota</taxon>
        <taxon>Fungi</taxon>
        <taxon>Dikarya</taxon>
        <taxon>Ascomycota</taxon>
        <taxon>Pezizomycotina</taxon>
        <taxon>Eurotiomycetes</taxon>
        <taxon>Eurotiomycetidae</taxon>
        <taxon>Eurotiales</taxon>
        <taxon>Aspergillaceae</taxon>
        <taxon>Aspergillus</taxon>
        <taxon>Aspergillus subgen. Circumdati</taxon>
    </lineage>
</organism>
<name>A0ACD1HIU0_9EURO</name>
<evidence type="ECO:0000313" key="1">
    <source>
        <dbReference type="EMBL" id="RAH73582.1"/>
    </source>
</evidence>